<dbReference type="NCBIfam" id="NF009114">
    <property type="entry name" value="PRK12464.1"/>
    <property type="match status" value="1"/>
</dbReference>
<feature type="binding site" evidence="9">
    <location>
        <position position="155"/>
    </location>
    <ligand>
        <name>Mn(2+)</name>
        <dbReference type="ChEBI" id="CHEBI:29035"/>
    </ligand>
</feature>
<name>A0ABV3TFC5_9GAMM</name>
<feature type="binding site" evidence="9">
    <location>
        <position position="231"/>
    </location>
    <ligand>
        <name>1-deoxy-D-xylulose 5-phosphate</name>
        <dbReference type="ChEBI" id="CHEBI:57792"/>
    </ligand>
</feature>
<feature type="binding site" evidence="9">
    <location>
        <position position="14"/>
    </location>
    <ligand>
        <name>NADPH</name>
        <dbReference type="ChEBI" id="CHEBI:57783"/>
    </ligand>
</feature>
<dbReference type="SUPFAM" id="SSF55347">
    <property type="entry name" value="Glyceraldehyde-3-phosphate dehydrogenase-like, C-terminal domain"/>
    <property type="match status" value="1"/>
</dbReference>
<evidence type="ECO:0000259" key="12">
    <source>
        <dbReference type="Pfam" id="PF13288"/>
    </source>
</evidence>
<feature type="binding site" evidence="9">
    <location>
        <position position="189"/>
    </location>
    <ligand>
        <name>1-deoxy-D-xylulose 5-phosphate</name>
        <dbReference type="ChEBI" id="CHEBI:57792"/>
    </ligand>
</feature>
<keyword evidence="14" id="KW-1185">Reference proteome</keyword>
<dbReference type="Gene3D" id="3.40.50.720">
    <property type="entry name" value="NAD(P)-binding Rossmann-like Domain"/>
    <property type="match status" value="1"/>
</dbReference>
<organism evidence="13 14">
    <name type="scientific">Spiribacter pallidus</name>
    <dbReference type="NCBI Taxonomy" id="1987936"/>
    <lineage>
        <taxon>Bacteria</taxon>
        <taxon>Pseudomonadati</taxon>
        <taxon>Pseudomonadota</taxon>
        <taxon>Gammaproteobacteria</taxon>
        <taxon>Chromatiales</taxon>
        <taxon>Ectothiorhodospiraceae</taxon>
        <taxon>Spiribacter</taxon>
    </lineage>
</organism>
<evidence type="ECO:0000256" key="8">
    <source>
        <dbReference type="ARBA" id="ARBA00048543"/>
    </source>
</evidence>
<feature type="binding site" evidence="9">
    <location>
        <position position="127"/>
    </location>
    <ligand>
        <name>NADPH</name>
        <dbReference type="ChEBI" id="CHEBI:57783"/>
    </ligand>
</feature>
<dbReference type="InterPro" id="IPR026877">
    <property type="entry name" value="DXPR_C"/>
</dbReference>
<feature type="binding site" evidence="9">
    <location>
        <position position="17"/>
    </location>
    <ligand>
        <name>NADPH</name>
        <dbReference type="ChEBI" id="CHEBI:57783"/>
    </ligand>
</feature>
<dbReference type="SUPFAM" id="SSF69055">
    <property type="entry name" value="1-deoxy-D-xylulose-5-phosphate reductoisomerase, C-terminal domain"/>
    <property type="match status" value="1"/>
</dbReference>
<evidence type="ECO:0000256" key="1">
    <source>
        <dbReference type="ARBA" id="ARBA00005094"/>
    </source>
</evidence>
<dbReference type="HAMAP" id="MF_00183">
    <property type="entry name" value="DXP_reductoisom"/>
    <property type="match status" value="1"/>
</dbReference>
<evidence type="ECO:0000256" key="6">
    <source>
        <dbReference type="ARBA" id="ARBA00023211"/>
    </source>
</evidence>
<dbReference type="InterPro" id="IPR003821">
    <property type="entry name" value="DXP_reductoisomerase"/>
</dbReference>
<dbReference type="RefSeq" id="WP_367958591.1">
    <property type="nucleotide sequence ID" value="NZ_JBAKFK010000002.1"/>
</dbReference>
<dbReference type="PANTHER" id="PTHR30525">
    <property type="entry name" value="1-DEOXY-D-XYLULOSE 5-PHOSPHATE REDUCTOISOMERASE"/>
    <property type="match status" value="1"/>
</dbReference>
<gene>
    <name evidence="9" type="primary">dxr</name>
    <name evidence="13" type="ORF">V6X73_05490</name>
</gene>
<feature type="binding site" evidence="9">
    <location>
        <position position="129"/>
    </location>
    <ligand>
        <name>NADPH</name>
        <dbReference type="ChEBI" id="CHEBI:57783"/>
    </ligand>
</feature>
<evidence type="ECO:0000256" key="9">
    <source>
        <dbReference type="HAMAP-Rule" id="MF_00183"/>
    </source>
</evidence>
<evidence type="ECO:0000256" key="3">
    <source>
        <dbReference type="ARBA" id="ARBA00022723"/>
    </source>
</evidence>
<proteinExistence type="inferred from homology"/>
<feature type="binding site" evidence="9">
    <location>
        <position position="153"/>
    </location>
    <ligand>
        <name>Mn(2+)</name>
        <dbReference type="ChEBI" id="CHEBI:29035"/>
    </ligand>
</feature>
<keyword evidence="3 9" id="KW-0479">Metal-binding</keyword>
<dbReference type="PANTHER" id="PTHR30525:SF0">
    <property type="entry name" value="1-DEOXY-D-XYLULOSE 5-PHOSPHATE REDUCTOISOMERASE, CHLOROPLASTIC"/>
    <property type="match status" value="1"/>
</dbReference>
<dbReference type="Pfam" id="PF13288">
    <property type="entry name" value="DXPR_C"/>
    <property type="match status" value="1"/>
</dbReference>
<reference evidence="13 14" key="1">
    <citation type="submission" date="2024-02" db="EMBL/GenBank/DDBJ databases">
        <title>New especies of Spiribacter isolated from saline water.</title>
        <authorList>
            <person name="Leon M.J."/>
            <person name="De La Haba R."/>
            <person name="Sanchez-Porro C."/>
            <person name="Ventosa A."/>
        </authorList>
    </citation>
    <scope>NUCLEOTIDE SEQUENCE [LARGE SCALE GENOMIC DNA]</scope>
    <source>
        <strain evidence="14">ag22IC6-390</strain>
    </source>
</reference>
<evidence type="ECO:0000313" key="13">
    <source>
        <dbReference type="EMBL" id="MEX0469175.1"/>
    </source>
</evidence>
<comment type="function">
    <text evidence="9">Catalyzes the NADPH-dependent rearrangement and reduction of 1-deoxy-D-xylulose-5-phosphate (DXP) to 2-C-methyl-D-erythritol 4-phosphate (MEP).</text>
</comment>
<dbReference type="Gene3D" id="1.10.1740.10">
    <property type="match status" value="1"/>
</dbReference>
<feature type="binding site" evidence="9">
    <location>
        <position position="155"/>
    </location>
    <ligand>
        <name>1-deoxy-D-xylulose 5-phosphate</name>
        <dbReference type="ChEBI" id="CHEBI:57792"/>
    </ligand>
</feature>
<dbReference type="InterPro" id="IPR036169">
    <property type="entry name" value="DXPR_C_sf"/>
</dbReference>
<dbReference type="InterPro" id="IPR013512">
    <property type="entry name" value="DXP_reductoisomerase_N"/>
</dbReference>
<dbReference type="SUPFAM" id="SSF51735">
    <property type="entry name" value="NAD(P)-binding Rossmann-fold domains"/>
    <property type="match status" value="1"/>
</dbReference>
<comment type="pathway">
    <text evidence="1 9">Isoprenoid biosynthesis; isopentenyl diphosphate biosynthesis via DXP pathway; isopentenyl diphosphate from 1-deoxy-D-xylulose 5-phosphate: step 1/6.</text>
</comment>
<feature type="binding site" evidence="9">
    <location>
        <position position="234"/>
    </location>
    <ligand>
        <name>1-deoxy-D-xylulose 5-phosphate</name>
        <dbReference type="ChEBI" id="CHEBI:57792"/>
    </ligand>
</feature>
<comment type="catalytic activity">
    <reaction evidence="8">
        <text>2-C-methyl-D-erythritol 4-phosphate + NADP(+) = 1-deoxy-D-xylulose 5-phosphate + NADPH + H(+)</text>
        <dbReference type="Rhea" id="RHEA:13717"/>
        <dbReference type="ChEBI" id="CHEBI:15378"/>
        <dbReference type="ChEBI" id="CHEBI:57783"/>
        <dbReference type="ChEBI" id="CHEBI:57792"/>
        <dbReference type="ChEBI" id="CHEBI:58262"/>
        <dbReference type="ChEBI" id="CHEBI:58349"/>
        <dbReference type="EC" id="1.1.1.267"/>
    </reaction>
    <physiologicalReaction direction="right-to-left" evidence="8">
        <dbReference type="Rhea" id="RHEA:13719"/>
    </physiologicalReaction>
</comment>
<comment type="cofactor">
    <cofactor evidence="9">
        <name>Mg(2+)</name>
        <dbReference type="ChEBI" id="CHEBI:18420"/>
    </cofactor>
    <cofactor evidence="9">
        <name>Mn(2+)</name>
        <dbReference type="ChEBI" id="CHEBI:29035"/>
    </cofactor>
</comment>
<dbReference type="Pfam" id="PF08436">
    <property type="entry name" value="DXP_redisom_C"/>
    <property type="match status" value="1"/>
</dbReference>
<dbReference type="EMBL" id="JBAKFM010000002">
    <property type="protein sequence ID" value="MEX0469175.1"/>
    <property type="molecule type" value="Genomic_DNA"/>
</dbReference>
<feature type="binding site" evidence="9">
    <location>
        <position position="154"/>
    </location>
    <ligand>
        <name>1-deoxy-D-xylulose 5-phosphate</name>
        <dbReference type="ChEBI" id="CHEBI:57792"/>
    </ligand>
</feature>
<feature type="binding site" evidence="9">
    <location>
        <position position="15"/>
    </location>
    <ligand>
        <name>NADPH</name>
        <dbReference type="ChEBI" id="CHEBI:57783"/>
    </ligand>
</feature>
<feature type="binding site" evidence="9">
    <location>
        <position position="128"/>
    </location>
    <ligand>
        <name>1-deoxy-D-xylulose 5-phosphate</name>
        <dbReference type="ChEBI" id="CHEBI:57792"/>
    </ligand>
</feature>
<dbReference type="EC" id="1.1.1.267" evidence="9"/>
<dbReference type="PIRSF" id="PIRSF006205">
    <property type="entry name" value="Dxp_reductismrs"/>
    <property type="match status" value="1"/>
</dbReference>
<keyword evidence="4 9" id="KW-0521">NADP</keyword>
<evidence type="ECO:0000259" key="10">
    <source>
        <dbReference type="Pfam" id="PF02670"/>
    </source>
</evidence>
<dbReference type="GO" id="GO:0030604">
    <property type="term" value="F:1-deoxy-D-xylulose-5-phosphate reductoisomerase activity"/>
    <property type="evidence" value="ECO:0007669"/>
    <property type="project" value="UniProtKB-EC"/>
</dbReference>
<dbReference type="Proteomes" id="UP001556709">
    <property type="component" value="Unassembled WGS sequence"/>
</dbReference>
<keyword evidence="7 9" id="KW-0414">Isoprene biosynthesis</keyword>
<accession>A0ABV3TFC5</accession>
<evidence type="ECO:0000259" key="11">
    <source>
        <dbReference type="Pfam" id="PF08436"/>
    </source>
</evidence>
<dbReference type="NCBIfam" id="TIGR00243">
    <property type="entry name" value="Dxr"/>
    <property type="match status" value="1"/>
</dbReference>
<keyword evidence="5 9" id="KW-0560">Oxidoreductase</keyword>
<feature type="binding site" evidence="9">
    <location>
        <position position="212"/>
    </location>
    <ligand>
        <name>1-deoxy-D-xylulose 5-phosphate</name>
        <dbReference type="ChEBI" id="CHEBI:57792"/>
    </ligand>
</feature>
<evidence type="ECO:0000256" key="2">
    <source>
        <dbReference type="ARBA" id="ARBA00006825"/>
    </source>
</evidence>
<sequence length="402" mass="42381">MSNTIQRIAILGATGSIGTSTLDVITRHPGDFELHTVTAHRDVAGMERICRAHHPARAVMADPDSAAALARRLQDLDGVEVASGDQCVAAAAADPAVDTVVAAIVGAAGLASCLAAVEAGKKVLLANKEALVVAGELVMATASRTGARILPVDSEHNGVFQCLPGRADAPHGHAGLAEAGVTRLILTASGGPFRERDPATFAQIRVDEACAHPTWRMGRKISVDSATMMNKGLEVIEACRFFQCQSDQVGVVIHPQSLVHALVQYRDGSTLAQLGAPDMRTPIAHALGWPGRLDSGVAHLDITRLGQLDFLPPDGRRFPCLELARDALEAGATATAALNGANEAAVEAFIGGSLRFDRIHAVIEQTLEHMDRRGDASLDDLVDCEQWARTHAADCIRQWGVA</sequence>
<feature type="binding site" evidence="9">
    <location>
        <position position="16"/>
    </location>
    <ligand>
        <name>NADPH</name>
        <dbReference type="ChEBI" id="CHEBI:57783"/>
    </ligand>
</feature>
<evidence type="ECO:0000256" key="4">
    <source>
        <dbReference type="ARBA" id="ARBA00022857"/>
    </source>
</evidence>
<comment type="caution">
    <text evidence="9">Lacks conserved residue(s) required for the propagation of feature annotation.</text>
</comment>
<feature type="binding site" evidence="9">
    <location>
        <position position="218"/>
    </location>
    <ligand>
        <name>NADPH</name>
        <dbReference type="ChEBI" id="CHEBI:57783"/>
    </ligand>
</feature>
<feature type="domain" description="1-deoxy-D-xylulose 5-phosphate reductoisomerase C-terminal" evidence="11">
    <location>
        <begin position="149"/>
        <end position="242"/>
    </location>
</feature>
<keyword evidence="6 9" id="KW-0464">Manganese</keyword>
<dbReference type="Pfam" id="PF02670">
    <property type="entry name" value="DXP_reductoisom"/>
    <property type="match status" value="1"/>
</dbReference>
<feature type="binding site" evidence="9">
    <location>
        <position position="234"/>
    </location>
    <ligand>
        <name>Mn(2+)</name>
        <dbReference type="ChEBI" id="CHEBI:29035"/>
    </ligand>
</feature>
<comment type="similarity">
    <text evidence="2 9">Belongs to the DXR family.</text>
</comment>
<dbReference type="InterPro" id="IPR036291">
    <property type="entry name" value="NAD(P)-bd_dom_sf"/>
</dbReference>
<feature type="domain" description="1-deoxy-D-xylulose 5-phosphate reductoisomerase N-terminal" evidence="10">
    <location>
        <begin position="8"/>
        <end position="135"/>
    </location>
</feature>
<keyword evidence="9" id="KW-0460">Magnesium</keyword>
<evidence type="ECO:0000313" key="14">
    <source>
        <dbReference type="Proteomes" id="UP001556709"/>
    </source>
</evidence>
<protein>
    <recommendedName>
        <fullName evidence="9">1-deoxy-D-xylulose 5-phosphate reductoisomerase</fullName>
        <shortName evidence="9">DXP reductoisomerase</shortName>
        <ecNumber evidence="9">1.1.1.267</ecNumber>
    </recommendedName>
    <alternativeName>
        <fullName evidence="9">1-deoxyxylulose-5-phosphate reductoisomerase</fullName>
    </alternativeName>
    <alternativeName>
        <fullName evidence="9">2-C-methyl-D-erythritol 4-phosphate synthase</fullName>
    </alternativeName>
</protein>
<feature type="binding site" evidence="9">
    <location>
        <position position="225"/>
    </location>
    <ligand>
        <name>1-deoxy-D-xylulose 5-phosphate</name>
        <dbReference type="ChEBI" id="CHEBI:57792"/>
    </ligand>
</feature>
<dbReference type="InterPro" id="IPR013644">
    <property type="entry name" value="DXP_reductoisomerase_C"/>
</dbReference>
<feature type="binding site" evidence="9">
    <location>
        <position position="41"/>
    </location>
    <ligand>
        <name>NADPH</name>
        <dbReference type="ChEBI" id="CHEBI:57783"/>
    </ligand>
</feature>
<feature type="binding site" evidence="9">
    <location>
        <position position="230"/>
    </location>
    <ligand>
        <name>1-deoxy-D-xylulose 5-phosphate</name>
        <dbReference type="ChEBI" id="CHEBI:57792"/>
    </ligand>
</feature>
<feature type="domain" description="DXP reductoisomerase C-terminal" evidence="12">
    <location>
        <begin position="274"/>
        <end position="390"/>
    </location>
</feature>
<evidence type="ECO:0000256" key="7">
    <source>
        <dbReference type="ARBA" id="ARBA00023229"/>
    </source>
</evidence>
<comment type="caution">
    <text evidence="13">The sequence shown here is derived from an EMBL/GenBank/DDBJ whole genome shotgun (WGS) entry which is preliminary data.</text>
</comment>
<evidence type="ECO:0000256" key="5">
    <source>
        <dbReference type="ARBA" id="ARBA00023002"/>
    </source>
</evidence>